<evidence type="ECO:0000313" key="3">
    <source>
        <dbReference type="Proteomes" id="UP000682877"/>
    </source>
</evidence>
<dbReference type="AlphaFoldDB" id="A0A8S2AW22"/>
<organism evidence="2 3">
    <name type="scientific">Arabidopsis arenosa</name>
    <name type="common">Sand rock-cress</name>
    <name type="synonym">Cardaminopsis arenosa</name>
    <dbReference type="NCBI Taxonomy" id="38785"/>
    <lineage>
        <taxon>Eukaryota</taxon>
        <taxon>Viridiplantae</taxon>
        <taxon>Streptophyta</taxon>
        <taxon>Embryophyta</taxon>
        <taxon>Tracheophyta</taxon>
        <taxon>Spermatophyta</taxon>
        <taxon>Magnoliopsida</taxon>
        <taxon>eudicotyledons</taxon>
        <taxon>Gunneridae</taxon>
        <taxon>Pentapetalae</taxon>
        <taxon>rosids</taxon>
        <taxon>malvids</taxon>
        <taxon>Brassicales</taxon>
        <taxon>Brassicaceae</taxon>
        <taxon>Camelineae</taxon>
        <taxon>Arabidopsis</taxon>
    </lineage>
</organism>
<sequence length="325" mass="36523">MSTKVNQPFSSKPAFPFLLIDYILNNPNSSPDGRVTTSDYCSNEKEVLIKVEDLKEEVCDAMTVGFSRDGLRVKLCDNYDDSLCSPVIFYKPTDPELEEVTAYLPRLPIGMARISRTLTTAHCIITDGEMSVTAKLLAPIDFSFSSTPIYPFLLIDYVLNLPEYSPDGRVIRTSKTGDPAQVPKTTSILIRDKKLAEEVRHAMTRSHNKKVRMFSSKPTYPYVLIDHLLKTTKHCSTDQVYYNDEYKDELVIKDNGLAEEVRVAMTHGIPHKYGYRVNLEKSEDNSTSLTLVSNTPSDQVQRGRPGLRTGGRGNNLPNNTRVFGV</sequence>
<dbReference type="EMBL" id="LR999457">
    <property type="protein sequence ID" value="CAE6176443.1"/>
    <property type="molecule type" value="Genomic_DNA"/>
</dbReference>
<feature type="compositionally biased region" description="Polar residues" evidence="1">
    <location>
        <begin position="288"/>
        <end position="300"/>
    </location>
</feature>
<name>A0A8S2AW22_ARAAE</name>
<proteinExistence type="predicted"/>
<feature type="compositionally biased region" description="Low complexity" evidence="1">
    <location>
        <begin position="314"/>
        <end position="325"/>
    </location>
</feature>
<evidence type="ECO:0000313" key="2">
    <source>
        <dbReference type="EMBL" id="CAE6176443.1"/>
    </source>
</evidence>
<protein>
    <submittedName>
        <fullName evidence="2">Uncharacterized protein</fullName>
    </submittedName>
</protein>
<dbReference type="Proteomes" id="UP000682877">
    <property type="component" value="Chromosome 7"/>
</dbReference>
<evidence type="ECO:0000256" key="1">
    <source>
        <dbReference type="SAM" id="MobiDB-lite"/>
    </source>
</evidence>
<keyword evidence="3" id="KW-1185">Reference proteome</keyword>
<accession>A0A8S2AW22</accession>
<reference evidence="2" key="1">
    <citation type="submission" date="2021-01" db="EMBL/GenBank/DDBJ databases">
        <authorList>
            <person name="Bezrukov I."/>
        </authorList>
    </citation>
    <scope>NUCLEOTIDE SEQUENCE</scope>
</reference>
<feature type="region of interest" description="Disordered" evidence="1">
    <location>
        <begin position="288"/>
        <end position="325"/>
    </location>
</feature>
<gene>
    <name evidence="2" type="ORF">AARE701A_LOCUS18447</name>
</gene>